<organism evidence="3 4">
    <name type="scientific">Modestobacter caceresii</name>
    <dbReference type="NCBI Taxonomy" id="1522368"/>
    <lineage>
        <taxon>Bacteria</taxon>
        <taxon>Bacillati</taxon>
        <taxon>Actinomycetota</taxon>
        <taxon>Actinomycetes</taxon>
        <taxon>Geodermatophilales</taxon>
        <taxon>Geodermatophilaceae</taxon>
        <taxon>Modestobacter</taxon>
    </lineage>
</organism>
<dbReference type="Proteomes" id="UP000029713">
    <property type="component" value="Unassembled WGS sequence"/>
</dbReference>
<proteinExistence type="predicted"/>
<protein>
    <recommendedName>
        <fullName evidence="2">DUF6318 domain-containing protein</fullName>
    </recommendedName>
</protein>
<evidence type="ECO:0000313" key="3">
    <source>
        <dbReference type="EMBL" id="KGH43639.1"/>
    </source>
</evidence>
<feature type="domain" description="DUF6318" evidence="2">
    <location>
        <begin position="47"/>
        <end position="154"/>
    </location>
</feature>
<evidence type="ECO:0000313" key="4">
    <source>
        <dbReference type="Proteomes" id="UP000029713"/>
    </source>
</evidence>
<reference evidence="3 4" key="1">
    <citation type="submission" date="2014-07" db="EMBL/GenBank/DDBJ databases">
        <title>Biosystematic studies on Modestobacter strains isolated from extreme hyper-arid desert soil and from historic building.</title>
        <authorList>
            <person name="Bukarasam K."/>
            <person name="Bull A."/>
            <person name="Girard G."/>
            <person name="van Wezel G."/>
            <person name="Goodfellow M."/>
        </authorList>
    </citation>
    <scope>NUCLEOTIDE SEQUENCE [LARGE SCALE GENOMIC DNA]</scope>
    <source>
        <strain evidence="3 4">KNN45-2b</strain>
    </source>
</reference>
<feature type="region of interest" description="Disordered" evidence="1">
    <location>
        <begin position="16"/>
        <end position="52"/>
    </location>
</feature>
<name>A0A098Y3X1_9ACTN</name>
<evidence type="ECO:0000256" key="1">
    <source>
        <dbReference type="SAM" id="MobiDB-lite"/>
    </source>
</evidence>
<keyword evidence="4" id="KW-1185">Reference proteome</keyword>
<dbReference type="InterPro" id="IPR046281">
    <property type="entry name" value="DUF6318"/>
</dbReference>
<dbReference type="AlphaFoldDB" id="A0A098Y3X1"/>
<dbReference type="Pfam" id="PF19843">
    <property type="entry name" value="DUF6318"/>
    <property type="match status" value="1"/>
</dbReference>
<dbReference type="EMBL" id="JPMX01000131">
    <property type="protein sequence ID" value="KGH43639.1"/>
    <property type="molecule type" value="Genomic_DNA"/>
</dbReference>
<evidence type="ECO:0000259" key="2">
    <source>
        <dbReference type="Pfam" id="PF19843"/>
    </source>
</evidence>
<accession>A0A098Y3X1</accession>
<gene>
    <name evidence="3" type="ORF">IN07_23925</name>
</gene>
<comment type="caution">
    <text evidence="3">The sequence shown here is derived from an EMBL/GenBank/DDBJ whole genome shotgun (WGS) entry which is preliminary data.</text>
</comment>
<sequence length="183" mass="19161">MAAAVAIAVLGGCSRGETANETLPEAPPSATETSEALPPLGPPDLPMPPEAREQTPAGAAAFIRYYMDVYNAAQSSMDPTYLDQFSQDCSLCDSLIANIREDKAAGYTYEGGEVSVSSASFGDVRDFKVEGAFSINQAALNVEGPGGSRIDDLSAPAESLTSGAILTWASTDSTWILTQWDVN</sequence>
<feature type="compositionally biased region" description="Pro residues" evidence="1">
    <location>
        <begin position="39"/>
        <end position="49"/>
    </location>
</feature>